<keyword evidence="2" id="KW-1133">Transmembrane helix</keyword>
<evidence type="ECO:0000313" key="3">
    <source>
        <dbReference type="EMBL" id="KAF3529723.1"/>
    </source>
</evidence>
<accession>A0ABQ7BB36</accession>
<evidence type="ECO:0000256" key="2">
    <source>
        <dbReference type="SAM" id="Phobius"/>
    </source>
</evidence>
<feature type="transmembrane region" description="Helical" evidence="2">
    <location>
        <begin position="7"/>
        <end position="23"/>
    </location>
</feature>
<gene>
    <name evidence="3" type="ORF">DY000_02042795</name>
</gene>
<feature type="region of interest" description="Disordered" evidence="1">
    <location>
        <begin position="135"/>
        <end position="172"/>
    </location>
</feature>
<proteinExistence type="predicted"/>
<comment type="caution">
    <text evidence="3">The sequence shown here is derived from an EMBL/GenBank/DDBJ whole genome shotgun (WGS) entry which is preliminary data.</text>
</comment>
<sequence length="201" mass="22799">MNRRRQLASSLASIISDVIISGVDHLGRHYLRCRSFQPSSSPAPLISIAIITNLIVSAFIRNQAKRVCYLCEKSILKMSLKLVNYESLNGDVKKYHYAIRGQCRFHPDSGEQEFRSVLGPTRNKLQRKLPEMKLKKKKKKHMKSKYEKTKKLSTPASPTTTLKQRKTQKGKKLFVAQARSQGITLSRTVDAEASLLVKTRG</sequence>
<evidence type="ECO:0000313" key="4">
    <source>
        <dbReference type="Proteomes" id="UP000266723"/>
    </source>
</evidence>
<protein>
    <submittedName>
        <fullName evidence="3">Uncharacterized protein</fullName>
    </submittedName>
</protein>
<feature type="compositionally biased region" description="Polar residues" evidence="1">
    <location>
        <begin position="152"/>
        <end position="162"/>
    </location>
</feature>
<evidence type="ECO:0000256" key="1">
    <source>
        <dbReference type="SAM" id="MobiDB-lite"/>
    </source>
</evidence>
<reference evidence="3 4" key="1">
    <citation type="journal article" date="2020" name="BMC Genomics">
        <title>Intraspecific diversification of the crop wild relative Brassica cretica Lam. using demographic model selection.</title>
        <authorList>
            <person name="Kioukis A."/>
            <person name="Michalopoulou V.A."/>
            <person name="Briers L."/>
            <person name="Pirintsos S."/>
            <person name="Studholme D.J."/>
            <person name="Pavlidis P."/>
            <person name="Sarris P.F."/>
        </authorList>
    </citation>
    <scope>NUCLEOTIDE SEQUENCE [LARGE SCALE GENOMIC DNA]</scope>
    <source>
        <strain evidence="4">cv. PFS-1207/04</strain>
    </source>
</reference>
<keyword evidence="2" id="KW-0472">Membrane</keyword>
<feature type="transmembrane region" description="Helical" evidence="2">
    <location>
        <begin position="43"/>
        <end position="60"/>
    </location>
</feature>
<keyword evidence="2" id="KW-0812">Transmembrane</keyword>
<name>A0ABQ7BB36_BRACR</name>
<dbReference type="Proteomes" id="UP000266723">
    <property type="component" value="Unassembled WGS sequence"/>
</dbReference>
<dbReference type="EMBL" id="QGKV02001507">
    <property type="protein sequence ID" value="KAF3529723.1"/>
    <property type="molecule type" value="Genomic_DNA"/>
</dbReference>
<keyword evidence="4" id="KW-1185">Reference proteome</keyword>
<organism evidence="3 4">
    <name type="scientific">Brassica cretica</name>
    <name type="common">Mustard</name>
    <dbReference type="NCBI Taxonomy" id="69181"/>
    <lineage>
        <taxon>Eukaryota</taxon>
        <taxon>Viridiplantae</taxon>
        <taxon>Streptophyta</taxon>
        <taxon>Embryophyta</taxon>
        <taxon>Tracheophyta</taxon>
        <taxon>Spermatophyta</taxon>
        <taxon>Magnoliopsida</taxon>
        <taxon>eudicotyledons</taxon>
        <taxon>Gunneridae</taxon>
        <taxon>Pentapetalae</taxon>
        <taxon>rosids</taxon>
        <taxon>malvids</taxon>
        <taxon>Brassicales</taxon>
        <taxon>Brassicaceae</taxon>
        <taxon>Brassiceae</taxon>
        <taxon>Brassica</taxon>
    </lineage>
</organism>
<feature type="compositionally biased region" description="Basic residues" evidence="1">
    <location>
        <begin position="163"/>
        <end position="172"/>
    </location>
</feature>